<sequence length="197" mass="21697">MTLLLTDDELVTIGRIKDGWHWPLMTVPLDKRDEADERGIRSLLVRGLATEDGPHPDLEIIAGYGDADRTIATLYVTIDGKLAIPDLQVFALTNDNETWLSDLRMPMGIHRMEQVTSAALVELLGETCTSFINEAMGSIASGFVVLDSRGECSHGFKITDTVQAVRREGEELVTEKTLFSSSEPARLRTLINALIAN</sequence>
<evidence type="ECO:0000313" key="2">
    <source>
        <dbReference type="Proteomes" id="UP000759246"/>
    </source>
</evidence>
<proteinExistence type="predicted"/>
<comment type="caution">
    <text evidence="1">The sequence shown here is derived from an EMBL/GenBank/DDBJ whole genome shotgun (WGS) entry which is preliminary data.</text>
</comment>
<reference evidence="1" key="1">
    <citation type="submission" date="2020-04" db="EMBL/GenBank/DDBJ databases">
        <title>Deep metagenomics examines the oral microbiome during advanced dental caries in children, revealing novel taxa and co-occurrences with host molecules.</title>
        <authorList>
            <person name="Baker J.L."/>
            <person name="Morton J.T."/>
            <person name="Dinis M."/>
            <person name="Alvarez R."/>
            <person name="Tran N.C."/>
            <person name="Knight R."/>
            <person name="Edlund A."/>
        </authorList>
    </citation>
    <scope>NUCLEOTIDE SEQUENCE</scope>
    <source>
        <strain evidence="1">JCVI_30_bin.13</strain>
    </source>
</reference>
<dbReference type="EMBL" id="JABZGF010000318">
    <property type="protein sequence ID" value="MBF0967115.1"/>
    <property type="molecule type" value="Genomic_DNA"/>
</dbReference>
<accession>A0A929RQ82</accession>
<dbReference type="AlphaFoldDB" id="A0A929RQ82"/>
<evidence type="ECO:0000313" key="1">
    <source>
        <dbReference type="EMBL" id="MBF0967115.1"/>
    </source>
</evidence>
<gene>
    <name evidence="1" type="ORF">HXK09_08200</name>
</gene>
<protein>
    <submittedName>
        <fullName evidence="1">Uncharacterized protein</fullName>
    </submittedName>
</protein>
<name>A0A929RQ82_9ACTO</name>
<dbReference type="Proteomes" id="UP000759246">
    <property type="component" value="Unassembled WGS sequence"/>
</dbReference>
<organism evidence="1 2">
    <name type="scientific">Actinomyces bouchesdurhonensis</name>
    <dbReference type="NCBI Taxonomy" id="1852361"/>
    <lineage>
        <taxon>Bacteria</taxon>
        <taxon>Bacillati</taxon>
        <taxon>Actinomycetota</taxon>
        <taxon>Actinomycetes</taxon>
        <taxon>Actinomycetales</taxon>
        <taxon>Actinomycetaceae</taxon>
        <taxon>Actinomyces</taxon>
    </lineage>
</organism>